<gene>
    <name evidence="4" type="ORF">BSTOLATCC_MIC53585</name>
</gene>
<keyword evidence="2" id="KW-0677">Repeat</keyword>
<dbReference type="InterPro" id="IPR015915">
    <property type="entry name" value="Kelch-typ_b-propeller"/>
</dbReference>
<dbReference type="Proteomes" id="UP001162131">
    <property type="component" value="Unassembled WGS sequence"/>
</dbReference>
<evidence type="ECO:0000256" key="3">
    <source>
        <dbReference type="SAM" id="MobiDB-lite"/>
    </source>
</evidence>
<dbReference type="Pfam" id="PF01344">
    <property type="entry name" value="Kelch_1"/>
    <property type="match status" value="1"/>
</dbReference>
<accession>A0AAU9JYU1</accession>
<organism evidence="4 5">
    <name type="scientific">Blepharisma stoltei</name>
    <dbReference type="NCBI Taxonomy" id="1481888"/>
    <lineage>
        <taxon>Eukaryota</taxon>
        <taxon>Sar</taxon>
        <taxon>Alveolata</taxon>
        <taxon>Ciliophora</taxon>
        <taxon>Postciliodesmatophora</taxon>
        <taxon>Heterotrichea</taxon>
        <taxon>Heterotrichida</taxon>
        <taxon>Blepharismidae</taxon>
        <taxon>Blepharisma</taxon>
    </lineage>
</organism>
<dbReference type="Pfam" id="PF24681">
    <property type="entry name" value="Kelch_KLHDC2_KLHL20_DRC7"/>
    <property type="match status" value="1"/>
</dbReference>
<comment type="caution">
    <text evidence="4">The sequence shown here is derived from an EMBL/GenBank/DDBJ whole genome shotgun (WGS) entry which is preliminary data.</text>
</comment>
<dbReference type="AlphaFoldDB" id="A0AAU9JYU1"/>
<evidence type="ECO:0000313" key="4">
    <source>
        <dbReference type="EMBL" id="CAG9331517.1"/>
    </source>
</evidence>
<feature type="region of interest" description="Disordered" evidence="3">
    <location>
        <begin position="315"/>
        <end position="385"/>
    </location>
</feature>
<dbReference type="PANTHER" id="PTHR46093">
    <property type="entry name" value="ACYL-COA-BINDING DOMAIN-CONTAINING PROTEIN 5"/>
    <property type="match status" value="1"/>
</dbReference>
<name>A0AAU9JYU1_9CILI</name>
<dbReference type="PANTHER" id="PTHR46093:SF18">
    <property type="entry name" value="FIBRONECTIN TYPE-III DOMAIN-CONTAINING PROTEIN"/>
    <property type="match status" value="1"/>
</dbReference>
<evidence type="ECO:0008006" key="6">
    <source>
        <dbReference type="Google" id="ProtNLM"/>
    </source>
</evidence>
<evidence type="ECO:0000256" key="2">
    <source>
        <dbReference type="ARBA" id="ARBA00022737"/>
    </source>
</evidence>
<reference evidence="4" key="1">
    <citation type="submission" date="2021-09" db="EMBL/GenBank/DDBJ databases">
        <authorList>
            <consortium name="AG Swart"/>
            <person name="Singh M."/>
            <person name="Singh A."/>
            <person name="Seah K."/>
            <person name="Emmerich C."/>
        </authorList>
    </citation>
    <scope>NUCLEOTIDE SEQUENCE</scope>
    <source>
        <strain evidence="4">ATCC30299</strain>
    </source>
</reference>
<keyword evidence="1" id="KW-0880">Kelch repeat</keyword>
<dbReference type="SUPFAM" id="SSF117281">
    <property type="entry name" value="Kelch motif"/>
    <property type="match status" value="1"/>
</dbReference>
<evidence type="ECO:0000313" key="5">
    <source>
        <dbReference type="Proteomes" id="UP001162131"/>
    </source>
</evidence>
<dbReference type="EMBL" id="CAJZBQ010000053">
    <property type="protein sequence ID" value="CAG9331517.1"/>
    <property type="molecule type" value="Genomic_DNA"/>
</dbReference>
<proteinExistence type="predicted"/>
<dbReference type="InterPro" id="IPR006652">
    <property type="entry name" value="Kelch_1"/>
</dbReference>
<feature type="compositionally biased region" description="Basic residues" evidence="3">
    <location>
        <begin position="315"/>
        <end position="324"/>
    </location>
</feature>
<dbReference type="SMART" id="SM00612">
    <property type="entry name" value="Kelch"/>
    <property type="match status" value="2"/>
</dbReference>
<evidence type="ECO:0000256" key="1">
    <source>
        <dbReference type="ARBA" id="ARBA00022441"/>
    </source>
</evidence>
<dbReference type="Gene3D" id="2.120.10.80">
    <property type="entry name" value="Kelch-type beta propeller"/>
    <property type="match status" value="2"/>
</dbReference>
<sequence length="425" mass="48245">MDHLLKVPNNPFELHIDTSPLDDSESSLNHWEEIRFLGRHPSRRSYHSAASWNEKILIYGGQDLREGPQSGLWSLNLREAYFDAEPWEEIEIPGLGPLCRHSAIVKDDKMYVFGGSNGDREFNTTSVIDLNSRSLTVIPPERPDLPPSLDSHTACLYEDVASSMVVFGGFAEGVRSNTVYILNLSTQKWKRAQTDEEPSPRSNHSSVVYNHCLYIFGGSDDEGEKLCDLWKLDLRTYHWEKIIGHGQIPTGRSGHSAIVFKDDMVIFGGMRDITKETNDMFSFDFLTNTWTMFQFEFQIKDPVTPEQLEEYKKRKSINHNHKHKTVPEPTSPAKTPSLHISKSPDASPVGEGLSFLKKKNSLYDGPPSPLEGRIRGKPPHPRDGHSAVVVNNFMYVFGGDRHQMPFNDLYAYRLVETTIKTPVQT</sequence>
<protein>
    <recommendedName>
        <fullName evidence="6">Galactose oxidase</fullName>
    </recommendedName>
</protein>
<keyword evidence="5" id="KW-1185">Reference proteome</keyword>